<evidence type="ECO:0000313" key="2">
    <source>
        <dbReference type="EMBL" id="KAJ7638372.1"/>
    </source>
</evidence>
<gene>
    <name evidence="2" type="ORF">FB45DRAFT_1054668</name>
</gene>
<protein>
    <submittedName>
        <fullName evidence="2">Uncharacterized protein</fullName>
    </submittedName>
</protein>
<dbReference type="EMBL" id="JARKIF010000005">
    <property type="protein sequence ID" value="KAJ7638372.1"/>
    <property type="molecule type" value="Genomic_DNA"/>
</dbReference>
<comment type="caution">
    <text evidence="2">The sequence shown here is derived from an EMBL/GenBank/DDBJ whole genome shotgun (WGS) entry which is preliminary data.</text>
</comment>
<feature type="compositionally biased region" description="Polar residues" evidence="1">
    <location>
        <begin position="29"/>
        <end position="40"/>
    </location>
</feature>
<keyword evidence="3" id="KW-1185">Reference proteome</keyword>
<feature type="compositionally biased region" description="Basic and acidic residues" evidence="1">
    <location>
        <begin position="12"/>
        <end position="22"/>
    </location>
</feature>
<name>A0AAD7FUL7_9AGAR</name>
<dbReference type="AlphaFoldDB" id="A0AAD7FUL7"/>
<organism evidence="2 3">
    <name type="scientific">Roridomyces roridus</name>
    <dbReference type="NCBI Taxonomy" id="1738132"/>
    <lineage>
        <taxon>Eukaryota</taxon>
        <taxon>Fungi</taxon>
        <taxon>Dikarya</taxon>
        <taxon>Basidiomycota</taxon>
        <taxon>Agaricomycotina</taxon>
        <taxon>Agaricomycetes</taxon>
        <taxon>Agaricomycetidae</taxon>
        <taxon>Agaricales</taxon>
        <taxon>Marasmiineae</taxon>
        <taxon>Mycenaceae</taxon>
        <taxon>Roridomyces</taxon>
    </lineage>
</organism>
<feature type="region of interest" description="Disordered" evidence="1">
    <location>
        <begin position="1"/>
        <end position="40"/>
    </location>
</feature>
<evidence type="ECO:0000256" key="1">
    <source>
        <dbReference type="SAM" id="MobiDB-lite"/>
    </source>
</evidence>
<accession>A0AAD7FUL7</accession>
<sequence length="82" mass="8536">MPPKNKGKKGKKGDDDYWDKVGESVAPGTPTSDDLPASSNKVSFSGFAALDMGAADDTAPPDEDEDFGGLMSTLKATKGKKD</sequence>
<feature type="region of interest" description="Disordered" evidence="1">
    <location>
        <begin position="52"/>
        <end position="82"/>
    </location>
</feature>
<reference evidence="2" key="1">
    <citation type="submission" date="2023-03" db="EMBL/GenBank/DDBJ databases">
        <title>Massive genome expansion in bonnet fungi (Mycena s.s.) driven by repeated elements and novel gene families across ecological guilds.</title>
        <authorList>
            <consortium name="Lawrence Berkeley National Laboratory"/>
            <person name="Harder C.B."/>
            <person name="Miyauchi S."/>
            <person name="Viragh M."/>
            <person name="Kuo A."/>
            <person name="Thoen E."/>
            <person name="Andreopoulos B."/>
            <person name="Lu D."/>
            <person name="Skrede I."/>
            <person name="Drula E."/>
            <person name="Henrissat B."/>
            <person name="Morin E."/>
            <person name="Kohler A."/>
            <person name="Barry K."/>
            <person name="LaButti K."/>
            <person name="Morin E."/>
            <person name="Salamov A."/>
            <person name="Lipzen A."/>
            <person name="Mereny Z."/>
            <person name="Hegedus B."/>
            <person name="Baldrian P."/>
            <person name="Stursova M."/>
            <person name="Weitz H."/>
            <person name="Taylor A."/>
            <person name="Grigoriev I.V."/>
            <person name="Nagy L.G."/>
            <person name="Martin F."/>
            <person name="Kauserud H."/>
        </authorList>
    </citation>
    <scope>NUCLEOTIDE SEQUENCE</scope>
    <source>
        <strain evidence="2">9284</strain>
    </source>
</reference>
<proteinExistence type="predicted"/>
<feature type="compositionally biased region" description="Basic residues" evidence="1">
    <location>
        <begin position="1"/>
        <end position="11"/>
    </location>
</feature>
<dbReference type="Proteomes" id="UP001221142">
    <property type="component" value="Unassembled WGS sequence"/>
</dbReference>
<evidence type="ECO:0000313" key="3">
    <source>
        <dbReference type="Proteomes" id="UP001221142"/>
    </source>
</evidence>